<dbReference type="EMBL" id="JAGMWT010000020">
    <property type="protein sequence ID" value="KAH7112804.1"/>
    <property type="molecule type" value="Genomic_DNA"/>
</dbReference>
<feature type="transmembrane region" description="Helical" evidence="6">
    <location>
        <begin position="172"/>
        <end position="193"/>
    </location>
</feature>
<feature type="transmembrane region" description="Helical" evidence="6">
    <location>
        <begin position="139"/>
        <end position="160"/>
    </location>
</feature>
<sequence>MTSRNPVPRTGQDDVEKPLSTDTGAAGEIKDGTDGNAILHHSSSKILLVMLSVYISSFLIALDKTILATAIPRITDHFSSLRDIGWYASSYMLTLCSFQLLWGRIYTFYSPKPVFLCSILIFEIGSAVCGAAPSSAAFIFGRAISGIGSAGMTNGSIIIMMHTVPLAKRPMYQGLIGAVFGVASVIGPLLGGVFTEKLSWRWCFYINLPCGAVVVILLLLFLHLPSRTSLQTPLLQQIRQLDPLGTIFFLSSITSLLFALQWGGTTYAWSNWRIITLLVLFPLLLLSFLTIQFVNPGTATLPLRILNCRTIVSALIFTSTSQASMLVITYFIPLFFQALQSLSPISSGLATLSTILALVFGTIFAGGLVQKIGYPAPLMYASVCLSAVGAGLVSTWPLTVTKARWIPYQVVFGLGIGVGMQQPTMLAQIVLPPADVPTGISLMFLGQNLGGAVFIAVAQNVFADRLAWVLSAIPALRLGREDVAEMGATRIREMVPKEVLGMVLDGYWGAIRKAFFVGVGLAAASFIGAVGVEWRSVKEGKEGSGEGKKREGKRENEVDV</sequence>
<organism evidence="8 9">
    <name type="scientific">Dendryphion nanum</name>
    <dbReference type="NCBI Taxonomy" id="256645"/>
    <lineage>
        <taxon>Eukaryota</taxon>
        <taxon>Fungi</taxon>
        <taxon>Dikarya</taxon>
        <taxon>Ascomycota</taxon>
        <taxon>Pezizomycotina</taxon>
        <taxon>Dothideomycetes</taxon>
        <taxon>Pleosporomycetidae</taxon>
        <taxon>Pleosporales</taxon>
        <taxon>Torulaceae</taxon>
        <taxon>Dendryphion</taxon>
    </lineage>
</organism>
<dbReference type="Gene3D" id="1.20.1250.20">
    <property type="entry name" value="MFS general substrate transporter like domains"/>
    <property type="match status" value="1"/>
</dbReference>
<evidence type="ECO:0000313" key="8">
    <source>
        <dbReference type="EMBL" id="KAH7112804.1"/>
    </source>
</evidence>
<keyword evidence="4 6" id="KW-0472">Membrane</keyword>
<feature type="transmembrane region" description="Helical" evidence="6">
    <location>
        <begin position="378"/>
        <end position="398"/>
    </location>
</feature>
<dbReference type="FunFam" id="1.20.1250.20:FF:000196">
    <property type="entry name" value="MFS toxin efflux pump (AflT)"/>
    <property type="match status" value="1"/>
</dbReference>
<gene>
    <name evidence="8" type="ORF">B0J11DRAFT_180186</name>
</gene>
<reference evidence="8" key="1">
    <citation type="journal article" date="2021" name="Nat. Commun.">
        <title>Genetic determinants of endophytism in the Arabidopsis root mycobiome.</title>
        <authorList>
            <person name="Mesny F."/>
            <person name="Miyauchi S."/>
            <person name="Thiergart T."/>
            <person name="Pickel B."/>
            <person name="Atanasova L."/>
            <person name="Karlsson M."/>
            <person name="Huettel B."/>
            <person name="Barry K.W."/>
            <person name="Haridas S."/>
            <person name="Chen C."/>
            <person name="Bauer D."/>
            <person name="Andreopoulos W."/>
            <person name="Pangilinan J."/>
            <person name="LaButti K."/>
            <person name="Riley R."/>
            <person name="Lipzen A."/>
            <person name="Clum A."/>
            <person name="Drula E."/>
            <person name="Henrissat B."/>
            <person name="Kohler A."/>
            <person name="Grigoriev I.V."/>
            <person name="Martin F.M."/>
            <person name="Hacquard S."/>
        </authorList>
    </citation>
    <scope>NUCLEOTIDE SEQUENCE</scope>
    <source>
        <strain evidence="8">MPI-CAGE-CH-0243</strain>
    </source>
</reference>
<dbReference type="InterPro" id="IPR036259">
    <property type="entry name" value="MFS_trans_sf"/>
</dbReference>
<dbReference type="FunFam" id="1.20.1720.10:FF:000012">
    <property type="entry name" value="MFS toxin efflux pump (AflT)"/>
    <property type="match status" value="1"/>
</dbReference>
<dbReference type="SUPFAM" id="SSF103473">
    <property type="entry name" value="MFS general substrate transporter"/>
    <property type="match status" value="1"/>
</dbReference>
<dbReference type="InterPro" id="IPR020846">
    <property type="entry name" value="MFS_dom"/>
</dbReference>
<dbReference type="Gene3D" id="1.20.1720.10">
    <property type="entry name" value="Multidrug resistance protein D"/>
    <property type="match status" value="1"/>
</dbReference>
<evidence type="ECO:0000256" key="6">
    <source>
        <dbReference type="SAM" id="Phobius"/>
    </source>
</evidence>
<accession>A0A9P9IAQ7</accession>
<comment type="caution">
    <text evidence="8">The sequence shown here is derived from an EMBL/GenBank/DDBJ whole genome shotgun (WGS) entry which is preliminary data.</text>
</comment>
<feature type="domain" description="Major facilitator superfamily (MFS) profile" evidence="7">
    <location>
        <begin position="49"/>
        <end position="537"/>
    </location>
</feature>
<feature type="transmembrane region" description="Helical" evidence="6">
    <location>
        <begin position="84"/>
        <end position="102"/>
    </location>
</feature>
<keyword evidence="2 6" id="KW-0812">Transmembrane</keyword>
<evidence type="ECO:0000256" key="5">
    <source>
        <dbReference type="SAM" id="MobiDB-lite"/>
    </source>
</evidence>
<evidence type="ECO:0000313" key="9">
    <source>
        <dbReference type="Proteomes" id="UP000700596"/>
    </source>
</evidence>
<dbReference type="OrthoDB" id="10021397at2759"/>
<feature type="transmembrane region" description="Helical" evidence="6">
    <location>
        <begin position="442"/>
        <end position="462"/>
    </location>
</feature>
<feature type="region of interest" description="Disordered" evidence="5">
    <location>
        <begin position="538"/>
        <end position="560"/>
    </location>
</feature>
<evidence type="ECO:0000259" key="7">
    <source>
        <dbReference type="PROSITE" id="PS50850"/>
    </source>
</evidence>
<keyword evidence="9" id="KW-1185">Reference proteome</keyword>
<dbReference type="PANTHER" id="PTHR23501:SF201">
    <property type="entry name" value="MFS AFLATOXIN EFFLUX PUMP"/>
    <property type="match status" value="1"/>
</dbReference>
<dbReference type="PANTHER" id="PTHR23501">
    <property type="entry name" value="MAJOR FACILITATOR SUPERFAMILY"/>
    <property type="match status" value="1"/>
</dbReference>
<dbReference type="GO" id="GO:0005886">
    <property type="term" value="C:plasma membrane"/>
    <property type="evidence" value="ECO:0007669"/>
    <property type="project" value="TreeGrafter"/>
</dbReference>
<comment type="subcellular location">
    <subcellularLocation>
        <location evidence="1">Membrane</location>
        <topology evidence="1">Multi-pass membrane protein</topology>
    </subcellularLocation>
</comment>
<dbReference type="PRINTS" id="PR01036">
    <property type="entry name" value="TCRTETB"/>
</dbReference>
<dbReference type="Pfam" id="PF07690">
    <property type="entry name" value="MFS_1"/>
    <property type="match status" value="1"/>
</dbReference>
<feature type="region of interest" description="Disordered" evidence="5">
    <location>
        <begin position="1"/>
        <end position="28"/>
    </location>
</feature>
<dbReference type="CDD" id="cd17502">
    <property type="entry name" value="MFS_Azr1_MDR_like"/>
    <property type="match status" value="1"/>
</dbReference>
<feature type="transmembrane region" description="Helical" evidence="6">
    <location>
        <begin position="243"/>
        <end position="262"/>
    </location>
</feature>
<feature type="transmembrane region" description="Helical" evidence="6">
    <location>
        <begin position="514"/>
        <end position="532"/>
    </location>
</feature>
<feature type="transmembrane region" description="Helical" evidence="6">
    <location>
        <begin position="199"/>
        <end position="222"/>
    </location>
</feature>
<dbReference type="AlphaFoldDB" id="A0A9P9IAQ7"/>
<name>A0A9P9IAQ7_9PLEO</name>
<dbReference type="PROSITE" id="PS50850">
    <property type="entry name" value="MFS"/>
    <property type="match status" value="1"/>
</dbReference>
<feature type="transmembrane region" description="Helical" evidence="6">
    <location>
        <begin position="348"/>
        <end position="369"/>
    </location>
</feature>
<evidence type="ECO:0000256" key="4">
    <source>
        <dbReference type="ARBA" id="ARBA00023136"/>
    </source>
</evidence>
<protein>
    <submittedName>
        <fullName evidence="8">Major facilitator superfamily domain-containing protein</fullName>
    </submittedName>
</protein>
<evidence type="ECO:0000256" key="2">
    <source>
        <dbReference type="ARBA" id="ARBA00022692"/>
    </source>
</evidence>
<feature type="transmembrane region" description="Helical" evidence="6">
    <location>
        <begin position="314"/>
        <end position="336"/>
    </location>
</feature>
<feature type="transmembrane region" description="Helical" evidence="6">
    <location>
        <begin position="274"/>
        <end position="294"/>
    </location>
</feature>
<dbReference type="InterPro" id="IPR011701">
    <property type="entry name" value="MFS"/>
</dbReference>
<feature type="transmembrane region" description="Helical" evidence="6">
    <location>
        <begin position="114"/>
        <end position="133"/>
    </location>
</feature>
<dbReference type="GO" id="GO:0022857">
    <property type="term" value="F:transmembrane transporter activity"/>
    <property type="evidence" value="ECO:0007669"/>
    <property type="project" value="InterPro"/>
</dbReference>
<evidence type="ECO:0000256" key="3">
    <source>
        <dbReference type="ARBA" id="ARBA00022989"/>
    </source>
</evidence>
<keyword evidence="3 6" id="KW-1133">Transmembrane helix</keyword>
<evidence type="ECO:0000256" key="1">
    <source>
        <dbReference type="ARBA" id="ARBA00004141"/>
    </source>
</evidence>
<proteinExistence type="predicted"/>
<feature type="transmembrane region" description="Helical" evidence="6">
    <location>
        <begin position="46"/>
        <end position="72"/>
    </location>
</feature>
<dbReference type="Proteomes" id="UP000700596">
    <property type="component" value="Unassembled WGS sequence"/>
</dbReference>